<dbReference type="SUPFAM" id="SSF53850">
    <property type="entry name" value="Periplasmic binding protein-like II"/>
    <property type="match status" value="1"/>
</dbReference>
<dbReference type="PANTHER" id="PTHR30419">
    <property type="entry name" value="HTH-TYPE TRANSCRIPTIONAL REGULATOR YBHD"/>
    <property type="match status" value="1"/>
</dbReference>
<dbReference type="Pfam" id="PF03466">
    <property type="entry name" value="LysR_substrate"/>
    <property type="match status" value="1"/>
</dbReference>
<comment type="similarity">
    <text evidence="1">Belongs to the LysR transcriptional regulatory family.</text>
</comment>
<keyword evidence="3" id="KW-0238">DNA-binding</keyword>
<keyword evidence="7" id="KW-1185">Reference proteome</keyword>
<dbReference type="GO" id="GO:0003677">
    <property type="term" value="F:DNA binding"/>
    <property type="evidence" value="ECO:0007669"/>
    <property type="project" value="UniProtKB-KW"/>
</dbReference>
<evidence type="ECO:0000313" key="6">
    <source>
        <dbReference type="EMBL" id="QII82538.1"/>
    </source>
</evidence>
<dbReference type="InterPro" id="IPR050950">
    <property type="entry name" value="HTH-type_LysR_regulators"/>
</dbReference>
<evidence type="ECO:0000256" key="3">
    <source>
        <dbReference type="ARBA" id="ARBA00023125"/>
    </source>
</evidence>
<proteinExistence type="inferred from homology"/>
<dbReference type="GO" id="GO:0003700">
    <property type="term" value="F:DNA-binding transcription factor activity"/>
    <property type="evidence" value="ECO:0007669"/>
    <property type="project" value="InterPro"/>
</dbReference>
<accession>A0A6G7KB95</accession>
<evidence type="ECO:0000256" key="4">
    <source>
        <dbReference type="ARBA" id="ARBA00023163"/>
    </source>
</evidence>
<gene>
    <name evidence="6" type="ORF">G7057_08950</name>
</gene>
<dbReference type="InterPro" id="IPR000847">
    <property type="entry name" value="LysR_HTH_N"/>
</dbReference>
<dbReference type="Pfam" id="PF00126">
    <property type="entry name" value="HTH_1"/>
    <property type="match status" value="1"/>
</dbReference>
<evidence type="ECO:0000259" key="5">
    <source>
        <dbReference type="PROSITE" id="PS50931"/>
    </source>
</evidence>
<dbReference type="EMBL" id="CP049740">
    <property type="protein sequence ID" value="QII82538.1"/>
    <property type="molecule type" value="Genomic_DNA"/>
</dbReference>
<dbReference type="RefSeq" id="WP_166162950.1">
    <property type="nucleotide sequence ID" value="NZ_CP049740.1"/>
</dbReference>
<reference evidence="6 7" key="1">
    <citation type="journal article" date="2017" name="Int. J. Syst. Evol. Microbiol.">
        <title>Jeotgalibaca porci sp. nov. and Jeotgalibaca arthritidis sp. nov., isolated from pigs, and emended description of the genus Jeotgalibaca.</title>
        <authorList>
            <person name="Zamora L."/>
            <person name="Perez-Sancho M."/>
            <person name="Dominguez L."/>
            <person name="Fernandez-Garayzabal J.F."/>
            <person name="Vela A.I."/>
        </authorList>
    </citation>
    <scope>NUCLEOTIDE SEQUENCE [LARGE SCALE GENOMIC DNA]</scope>
    <source>
        <strain evidence="6 7">CECT 9157</strain>
    </source>
</reference>
<dbReference type="FunFam" id="1.10.10.10:FF:000001">
    <property type="entry name" value="LysR family transcriptional regulator"/>
    <property type="match status" value="1"/>
</dbReference>
<dbReference type="SUPFAM" id="SSF46785">
    <property type="entry name" value="Winged helix' DNA-binding domain"/>
    <property type="match status" value="1"/>
</dbReference>
<dbReference type="AlphaFoldDB" id="A0A6G7KB95"/>
<feature type="domain" description="HTH lysR-type" evidence="5">
    <location>
        <begin position="1"/>
        <end position="60"/>
    </location>
</feature>
<dbReference type="GO" id="GO:0005829">
    <property type="term" value="C:cytosol"/>
    <property type="evidence" value="ECO:0007669"/>
    <property type="project" value="TreeGrafter"/>
</dbReference>
<sequence length="298" mass="34428">MNLQDLIYFHHLSESLSFTATADHFYISQPSISMALKRLETELDTILIDRRKTLKRMELTSSGQLLYKSAETILEIIEQTKKQIKDIKMEAVYFGFLPTIGGHFLPQILPKISRFTPSLKFVEEESSDVMLKLILQEKVPIAILGHPTPFIMQNKIKQLLLREEEMSLWVSANHPLANREIVSVTDIKDQVFISLSEGYTHQRIFEKWTQANHIKEPNIVYAKEIKTVQTIAASTHMIAFMSEILLDDRKDLVKVKLKDAPKFYVSLVINIESKHSLIQQQFNDALMAVIQEDFMIRP</sequence>
<keyword evidence="2" id="KW-0805">Transcription regulation</keyword>
<dbReference type="KEGG" id="jar:G7057_08950"/>
<organism evidence="6 7">
    <name type="scientific">Jeotgalibaca arthritidis</name>
    <dbReference type="NCBI Taxonomy" id="1868794"/>
    <lineage>
        <taxon>Bacteria</taxon>
        <taxon>Bacillati</taxon>
        <taxon>Bacillota</taxon>
        <taxon>Bacilli</taxon>
        <taxon>Lactobacillales</taxon>
        <taxon>Carnobacteriaceae</taxon>
        <taxon>Jeotgalibaca</taxon>
    </lineage>
</organism>
<protein>
    <submittedName>
        <fullName evidence="6">LysR family transcriptional regulator</fullName>
    </submittedName>
</protein>
<dbReference type="InterPro" id="IPR005119">
    <property type="entry name" value="LysR_subst-bd"/>
</dbReference>
<evidence type="ECO:0000313" key="7">
    <source>
        <dbReference type="Proteomes" id="UP000501451"/>
    </source>
</evidence>
<dbReference type="InterPro" id="IPR036390">
    <property type="entry name" value="WH_DNA-bd_sf"/>
</dbReference>
<keyword evidence="4" id="KW-0804">Transcription</keyword>
<dbReference type="Gene3D" id="3.40.190.290">
    <property type="match status" value="1"/>
</dbReference>
<evidence type="ECO:0000256" key="1">
    <source>
        <dbReference type="ARBA" id="ARBA00009437"/>
    </source>
</evidence>
<dbReference type="PROSITE" id="PS50931">
    <property type="entry name" value="HTH_LYSR"/>
    <property type="match status" value="1"/>
</dbReference>
<name>A0A6G7KB95_9LACT</name>
<dbReference type="InterPro" id="IPR036388">
    <property type="entry name" value="WH-like_DNA-bd_sf"/>
</dbReference>
<evidence type="ECO:0000256" key="2">
    <source>
        <dbReference type="ARBA" id="ARBA00023015"/>
    </source>
</evidence>
<dbReference type="Gene3D" id="1.10.10.10">
    <property type="entry name" value="Winged helix-like DNA-binding domain superfamily/Winged helix DNA-binding domain"/>
    <property type="match status" value="1"/>
</dbReference>
<dbReference type="PRINTS" id="PR00039">
    <property type="entry name" value="HTHLYSR"/>
</dbReference>
<dbReference type="Proteomes" id="UP000501451">
    <property type="component" value="Chromosome"/>
</dbReference>